<sequence length="48" mass="5427">MHITRFTALFILTSALSNQAISKPNIVYIMCDELGYFEPSFMGGQTIR</sequence>
<accession>A0A382J846</accession>
<evidence type="ECO:0008006" key="2">
    <source>
        <dbReference type="Google" id="ProtNLM"/>
    </source>
</evidence>
<organism evidence="1">
    <name type="scientific">marine metagenome</name>
    <dbReference type="NCBI Taxonomy" id="408172"/>
    <lineage>
        <taxon>unclassified sequences</taxon>
        <taxon>metagenomes</taxon>
        <taxon>ecological metagenomes</taxon>
    </lineage>
</organism>
<feature type="non-terminal residue" evidence="1">
    <location>
        <position position="48"/>
    </location>
</feature>
<protein>
    <recommendedName>
        <fullName evidence="2">Sulfatase N-terminal domain-containing protein</fullName>
    </recommendedName>
</protein>
<name>A0A382J846_9ZZZZ</name>
<dbReference type="AlphaFoldDB" id="A0A382J846"/>
<proteinExistence type="predicted"/>
<gene>
    <name evidence="1" type="ORF">METZ01_LOCUS260812</name>
</gene>
<dbReference type="EMBL" id="UINC01072368">
    <property type="protein sequence ID" value="SVC07958.1"/>
    <property type="molecule type" value="Genomic_DNA"/>
</dbReference>
<reference evidence="1" key="1">
    <citation type="submission" date="2018-05" db="EMBL/GenBank/DDBJ databases">
        <authorList>
            <person name="Lanie J.A."/>
            <person name="Ng W.-L."/>
            <person name="Kazmierczak K.M."/>
            <person name="Andrzejewski T.M."/>
            <person name="Davidsen T.M."/>
            <person name="Wayne K.J."/>
            <person name="Tettelin H."/>
            <person name="Glass J.I."/>
            <person name="Rusch D."/>
            <person name="Podicherti R."/>
            <person name="Tsui H.-C.T."/>
            <person name="Winkler M.E."/>
        </authorList>
    </citation>
    <scope>NUCLEOTIDE SEQUENCE</scope>
</reference>
<evidence type="ECO:0000313" key="1">
    <source>
        <dbReference type="EMBL" id="SVC07958.1"/>
    </source>
</evidence>